<evidence type="ECO:0000313" key="12">
    <source>
        <dbReference type="Proteomes" id="UP000690515"/>
    </source>
</evidence>
<reference evidence="11 12" key="1">
    <citation type="submission" date="2021-04" db="EMBL/GenBank/DDBJ databases">
        <authorList>
            <person name="Pira H."/>
            <person name="Risdian C."/>
            <person name="Wink J."/>
        </authorList>
    </citation>
    <scope>NUCLEOTIDE SEQUENCE [LARGE SCALE GENOMIC DNA]</scope>
    <source>
        <strain evidence="11 12">WH53</strain>
    </source>
</reference>
<dbReference type="Proteomes" id="UP000690515">
    <property type="component" value="Unassembled WGS sequence"/>
</dbReference>
<keyword evidence="2 11" id="KW-0808">Transferase</keyword>
<evidence type="ECO:0000256" key="5">
    <source>
        <dbReference type="ARBA" id="ARBA00022777"/>
    </source>
</evidence>
<dbReference type="Pfam" id="PF13793">
    <property type="entry name" value="Pribosyltran_N"/>
    <property type="match status" value="1"/>
</dbReference>
<dbReference type="InterPro" id="IPR005946">
    <property type="entry name" value="Rib-P_diPkinase"/>
</dbReference>
<dbReference type="InterPro" id="IPR000836">
    <property type="entry name" value="PRTase_dom"/>
</dbReference>
<comment type="similarity">
    <text evidence="8">Belongs to the ribose-phosphate pyrophosphokinase family.</text>
</comment>
<dbReference type="PANTHER" id="PTHR10210:SF32">
    <property type="entry name" value="RIBOSE-PHOSPHATE PYROPHOSPHOKINASE 2"/>
    <property type="match status" value="1"/>
</dbReference>
<evidence type="ECO:0000259" key="9">
    <source>
        <dbReference type="Pfam" id="PF00156"/>
    </source>
</evidence>
<proteinExistence type="inferred from homology"/>
<keyword evidence="12" id="KW-1185">Reference proteome</keyword>
<organism evidence="11 12">
    <name type="scientific">Zooshikella harenae</name>
    <dbReference type="NCBI Taxonomy" id="2827238"/>
    <lineage>
        <taxon>Bacteria</taxon>
        <taxon>Pseudomonadati</taxon>
        <taxon>Pseudomonadota</taxon>
        <taxon>Gammaproteobacteria</taxon>
        <taxon>Oceanospirillales</taxon>
        <taxon>Zooshikellaceae</taxon>
        <taxon>Zooshikella</taxon>
    </lineage>
</organism>
<evidence type="ECO:0000256" key="1">
    <source>
        <dbReference type="ARBA" id="ARBA00013247"/>
    </source>
</evidence>
<evidence type="ECO:0000256" key="6">
    <source>
        <dbReference type="ARBA" id="ARBA00022840"/>
    </source>
</evidence>
<accession>A0ABS5ZHY4</accession>
<dbReference type="InterPro" id="IPR029099">
    <property type="entry name" value="Pribosyltran_N"/>
</dbReference>
<dbReference type="Pfam" id="PF00156">
    <property type="entry name" value="Pribosyltran"/>
    <property type="match status" value="1"/>
</dbReference>
<dbReference type="Gene3D" id="3.40.50.2020">
    <property type="match status" value="2"/>
</dbReference>
<dbReference type="SUPFAM" id="SSF53271">
    <property type="entry name" value="PRTase-like"/>
    <property type="match status" value="2"/>
</dbReference>
<dbReference type="PANTHER" id="PTHR10210">
    <property type="entry name" value="RIBOSE-PHOSPHATE DIPHOSPHOKINASE FAMILY MEMBER"/>
    <property type="match status" value="1"/>
</dbReference>
<keyword evidence="4" id="KW-0547">Nucleotide-binding</keyword>
<evidence type="ECO:0000256" key="8">
    <source>
        <dbReference type="RuleBase" id="RU004324"/>
    </source>
</evidence>
<dbReference type="RefSeq" id="WP_215821961.1">
    <property type="nucleotide sequence ID" value="NZ_JAGSOY010000095.1"/>
</dbReference>
<evidence type="ECO:0000313" key="11">
    <source>
        <dbReference type="EMBL" id="MBU2713676.1"/>
    </source>
</evidence>
<name>A0ABS5ZHY4_9GAMM</name>
<dbReference type="NCBIfam" id="NF005537">
    <property type="entry name" value="PRK07199.1"/>
    <property type="match status" value="1"/>
</dbReference>
<sequence>MTSAIVYNFLAPDALFQDCLELSGCSPGELALHQFPDGESYVRVMTECNGQHVIVLADLFQPDTKLLPLLFLLSTLKDLGALSVGLVLPYLPYMRQDDRFKPGEAITSKTFAHLLSQYADWLITVDPHLHRYHSLSEIYSLEASVVHCAECLAEWIDQQVENPLLIGPDSESEQWVRSVATTFQLPWQVLSKERFGDRDVQVSAPQVADYTDYTPVLVDDIISTGHTMLSAIQQLIDQGMRKAVCMGVHGVFAPGAEALLQSDLVAQVVTCNTIIHESNHIDIYPLLVNAIALQLSKDND</sequence>
<dbReference type="InterPro" id="IPR029057">
    <property type="entry name" value="PRTase-like"/>
</dbReference>
<evidence type="ECO:0000256" key="7">
    <source>
        <dbReference type="ARBA" id="ARBA00049535"/>
    </source>
</evidence>
<gene>
    <name evidence="11" type="ORF">KCG35_21685</name>
</gene>
<keyword evidence="5" id="KW-0418">Kinase</keyword>
<comment type="catalytic activity">
    <reaction evidence="7">
        <text>D-ribose 5-phosphate + ATP = 5-phospho-alpha-D-ribose 1-diphosphate + AMP + H(+)</text>
        <dbReference type="Rhea" id="RHEA:15609"/>
        <dbReference type="ChEBI" id="CHEBI:15378"/>
        <dbReference type="ChEBI" id="CHEBI:30616"/>
        <dbReference type="ChEBI" id="CHEBI:58017"/>
        <dbReference type="ChEBI" id="CHEBI:78346"/>
        <dbReference type="ChEBI" id="CHEBI:456215"/>
        <dbReference type="EC" id="2.7.6.1"/>
    </reaction>
</comment>
<dbReference type="SMART" id="SM01400">
    <property type="entry name" value="Pribosyltran_N"/>
    <property type="match status" value="1"/>
</dbReference>
<evidence type="ECO:0000256" key="3">
    <source>
        <dbReference type="ARBA" id="ARBA00022727"/>
    </source>
</evidence>
<keyword evidence="6" id="KW-0067">ATP-binding</keyword>
<evidence type="ECO:0000259" key="10">
    <source>
        <dbReference type="Pfam" id="PF13793"/>
    </source>
</evidence>
<keyword evidence="3 8" id="KW-0545">Nucleotide biosynthesis</keyword>
<evidence type="ECO:0000256" key="2">
    <source>
        <dbReference type="ARBA" id="ARBA00022679"/>
    </source>
</evidence>
<protein>
    <recommendedName>
        <fullName evidence="1">ribose-phosphate diphosphokinase</fullName>
        <ecNumber evidence="1">2.7.6.1</ecNumber>
    </recommendedName>
</protein>
<dbReference type="EMBL" id="JAGSOY010000095">
    <property type="protein sequence ID" value="MBU2713676.1"/>
    <property type="molecule type" value="Genomic_DNA"/>
</dbReference>
<dbReference type="EC" id="2.7.6.1" evidence="1"/>
<dbReference type="CDD" id="cd06223">
    <property type="entry name" value="PRTases_typeI"/>
    <property type="match status" value="1"/>
</dbReference>
<dbReference type="NCBIfam" id="TIGR01251">
    <property type="entry name" value="ribP_PPkin"/>
    <property type="match status" value="1"/>
</dbReference>
<comment type="caution">
    <text evidence="11">The sequence shown here is derived from an EMBL/GenBank/DDBJ whole genome shotgun (WGS) entry which is preliminary data.</text>
</comment>
<evidence type="ECO:0000256" key="4">
    <source>
        <dbReference type="ARBA" id="ARBA00022741"/>
    </source>
</evidence>
<dbReference type="GO" id="GO:0004749">
    <property type="term" value="F:ribose phosphate diphosphokinase activity"/>
    <property type="evidence" value="ECO:0007669"/>
    <property type="project" value="UniProtKB-EC"/>
</dbReference>
<feature type="domain" description="Ribose-phosphate pyrophosphokinase N-terminal" evidence="10">
    <location>
        <begin position="15"/>
        <end position="117"/>
    </location>
</feature>
<feature type="domain" description="Phosphoribosyltransferase" evidence="9">
    <location>
        <begin position="135"/>
        <end position="277"/>
    </location>
</feature>